<evidence type="ECO:0000256" key="1">
    <source>
        <dbReference type="SAM" id="Phobius"/>
    </source>
</evidence>
<evidence type="ECO:0000313" key="2">
    <source>
        <dbReference type="EMBL" id="KAK4285583.1"/>
    </source>
</evidence>
<keyword evidence="1" id="KW-1133">Transmembrane helix</keyword>
<dbReference type="PANTHER" id="PTHR33306:SF5">
    <property type="entry name" value="OXIDOREDUCTASE_TRANSITION METAL ION-BINDING PROTEIN"/>
    <property type="match status" value="1"/>
</dbReference>
<organism evidence="2 3">
    <name type="scientific">Acacia crassicarpa</name>
    <name type="common">northern wattle</name>
    <dbReference type="NCBI Taxonomy" id="499986"/>
    <lineage>
        <taxon>Eukaryota</taxon>
        <taxon>Viridiplantae</taxon>
        <taxon>Streptophyta</taxon>
        <taxon>Embryophyta</taxon>
        <taxon>Tracheophyta</taxon>
        <taxon>Spermatophyta</taxon>
        <taxon>Magnoliopsida</taxon>
        <taxon>eudicotyledons</taxon>
        <taxon>Gunneridae</taxon>
        <taxon>Pentapetalae</taxon>
        <taxon>rosids</taxon>
        <taxon>fabids</taxon>
        <taxon>Fabales</taxon>
        <taxon>Fabaceae</taxon>
        <taxon>Caesalpinioideae</taxon>
        <taxon>mimosoid clade</taxon>
        <taxon>Acacieae</taxon>
        <taxon>Acacia</taxon>
    </lineage>
</organism>
<feature type="transmembrane region" description="Helical" evidence="1">
    <location>
        <begin position="49"/>
        <end position="71"/>
    </location>
</feature>
<proteinExistence type="predicted"/>
<feature type="transmembrane region" description="Helical" evidence="1">
    <location>
        <begin position="12"/>
        <end position="29"/>
    </location>
</feature>
<evidence type="ECO:0008006" key="4">
    <source>
        <dbReference type="Google" id="ProtNLM"/>
    </source>
</evidence>
<name>A0AAE1N946_9FABA</name>
<evidence type="ECO:0000313" key="3">
    <source>
        <dbReference type="Proteomes" id="UP001293593"/>
    </source>
</evidence>
<gene>
    <name evidence="2" type="ORF">QN277_002263</name>
</gene>
<dbReference type="Proteomes" id="UP001293593">
    <property type="component" value="Unassembled WGS sequence"/>
</dbReference>
<keyword evidence="1" id="KW-0472">Membrane</keyword>
<dbReference type="EMBL" id="JAWXYG010000001">
    <property type="protein sequence ID" value="KAK4285583.1"/>
    <property type="molecule type" value="Genomic_DNA"/>
</dbReference>
<accession>A0AAE1N946</accession>
<reference evidence="2" key="1">
    <citation type="submission" date="2023-10" db="EMBL/GenBank/DDBJ databases">
        <title>Chromosome-level genome of the transformable northern wattle, Acacia crassicarpa.</title>
        <authorList>
            <person name="Massaro I."/>
            <person name="Sinha N.R."/>
            <person name="Poethig S."/>
            <person name="Leichty A.R."/>
        </authorList>
    </citation>
    <scope>NUCLEOTIDE SEQUENCE</scope>
    <source>
        <strain evidence="2">Acra3RX</strain>
        <tissue evidence="2">Leaf</tissue>
    </source>
</reference>
<sequence>MAYNSSESCIPFHLCFFLLTLLIFLGFSWHSNYEGIVESFVDQVKMMIMVSPLVLLLILHLLSNYGGYWSWGGAFSSLIPLPEKESFHRAGGTPWGVGLLLVVVLFMASHRSSFLERWFPLLSS</sequence>
<comment type="caution">
    <text evidence="2">The sequence shown here is derived from an EMBL/GenBank/DDBJ whole genome shotgun (WGS) entry which is preliminary data.</text>
</comment>
<keyword evidence="3" id="KW-1185">Reference proteome</keyword>
<dbReference type="AlphaFoldDB" id="A0AAE1N946"/>
<keyword evidence="1" id="KW-0812">Transmembrane</keyword>
<protein>
    <recommendedName>
        <fullName evidence="4">Transmembrane protein</fullName>
    </recommendedName>
</protein>
<dbReference type="PANTHER" id="PTHR33306">
    <property type="entry name" value="EXPRESSED PROTEIN-RELATED-RELATED"/>
    <property type="match status" value="1"/>
</dbReference>
<feature type="transmembrane region" description="Helical" evidence="1">
    <location>
        <begin position="92"/>
        <end position="110"/>
    </location>
</feature>